<keyword evidence="2" id="KW-1185">Reference proteome</keyword>
<evidence type="ECO:0000313" key="2">
    <source>
        <dbReference type="Proteomes" id="UP000283269"/>
    </source>
</evidence>
<gene>
    <name evidence="1" type="ORF">CVT25_009969</name>
</gene>
<accession>A0A409XCR2</accession>
<protein>
    <submittedName>
        <fullName evidence="1">Uncharacterized protein</fullName>
    </submittedName>
</protein>
<proteinExistence type="predicted"/>
<comment type="caution">
    <text evidence="1">The sequence shown here is derived from an EMBL/GenBank/DDBJ whole genome shotgun (WGS) entry which is preliminary data.</text>
</comment>
<name>A0A409XCR2_PSICY</name>
<dbReference type="AlphaFoldDB" id="A0A409XCR2"/>
<dbReference type="EMBL" id="NHYD01002059">
    <property type="protein sequence ID" value="PPQ88588.1"/>
    <property type="molecule type" value="Genomic_DNA"/>
</dbReference>
<reference evidence="1 2" key="1">
    <citation type="journal article" date="2018" name="Evol. Lett.">
        <title>Horizontal gene cluster transfer increased hallucinogenic mushroom diversity.</title>
        <authorList>
            <person name="Reynolds H.T."/>
            <person name="Vijayakumar V."/>
            <person name="Gluck-Thaler E."/>
            <person name="Korotkin H.B."/>
            <person name="Matheny P.B."/>
            <person name="Slot J.C."/>
        </authorList>
    </citation>
    <scope>NUCLEOTIDE SEQUENCE [LARGE SCALE GENOMIC DNA]</scope>
    <source>
        <strain evidence="1 2">2631</strain>
    </source>
</reference>
<sequence length="149" mass="16332">MYIPNILAQLNEATHQHLEEISVKFDVAEWKDAPTARAIAGRIREHLLDDPGRFPSLRRMAWLVSGSACLRAGLVAGLASAGCEKKNTKGVSPAGVQVEVTTCDGGVCFFLDLNRTSLYPFTVSYLLLLDALLDFGGYLDDEEDIFEIV</sequence>
<organism evidence="1 2">
    <name type="scientific">Psilocybe cyanescens</name>
    <dbReference type="NCBI Taxonomy" id="93625"/>
    <lineage>
        <taxon>Eukaryota</taxon>
        <taxon>Fungi</taxon>
        <taxon>Dikarya</taxon>
        <taxon>Basidiomycota</taxon>
        <taxon>Agaricomycotina</taxon>
        <taxon>Agaricomycetes</taxon>
        <taxon>Agaricomycetidae</taxon>
        <taxon>Agaricales</taxon>
        <taxon>Agaricineae</taxon>
        <taxon>Strophariaceae</taxon>
        <taxon>Psilocybe</taxon>
    </lineage>
</organism>
<evidence type="ECO:0000313" key="1">
    <source>
        <dbReference type="EMBL" id="PPQ88588.1"/>
    </source>
</evidence>
<dbReference type="InParanoid" id="A0A409XCR2"/>
<dbReference type="Proteomes" id="UP000283269">
    <property type="component" value="Unassembled WGS sequence"/>
</dbReference>